<dbReference type="AlphaFoldDB" id="A0A815H0Y0"/>
<dbReference type="Proteomes" id="UP000663854">
    <property type="component" value="Unassembled WGS sequence"/>
</dbReference>
<keyword evidence="4" id="KW-1185">Reference proteome</keyword>
<dbReference type="PANTHER" id="PTHR46954">
    <property type="entry name" value="C2H2-TYPE DOMAIN-CONTAINING PROTEIN"/>
    <property type="match status" value="1"/>
</dbReference>
<dbReference type="PANTHER" id="PTHR46954:SF1">
    <property type="entry name" value="C2H2-TYPE DOMAIN-CONTAINING PROTEIN"/>
    <property type="match status" value="1"/>
</dbReference>
<gene>
    <name evidence="2" type="ORF">JXQ802_LOCUS48084</name>
    <name evidence="1" type="ORF">PYM288_LOCUS32118</name>
</gene>
<name>A0A815H0Y0_9BILA</name>
<proteinExistence type="predicted"/>
<sequence>MHLDYIIKLPDHDFITASRHQLTSSVYAACLINNVGDVGYSGSTYIAIRSTKYNKSISANPRDDFNRLVKLQEFNTAALDSSNKVKPIVIITVDGGPDENPRFPKTLASSIDIFKIHSPDALLVLTYAPGQSAFNTIRRRMAPLSHDLSGLILPNDHFADEVLAEVWSNTVIDSHPVVAYYVNSSFTSQVSLNIDESWCGRHVLQSQYTLQIVRCDSKDCCSEWLSNFFQVFPQRFSPPPVPLAQGSLGLVIAANDSEQDRLYGSLFQRLQLSKLIHKESNSSSIPFDYLCTSVKQSILKRACKIYNKYFPSTERRKTQCKTHKSKIIIIDTEISSSDEDKNERHESKLQSINK</sequence>
<reference evidence="1" key="1">
    <citation type="submission" date="2021-02" db="EMBL/GenBank/DDBJ databases">
        <authorList>
            <person name="Nowell W R."/>
        </authorList>
    </citation>
    <scope>NUCLEOTIDE SEQUENCE</scope>
</reference>
<comment type="caution">
    <text evidence="1">The sequence shown here is derived from an EMBL/GenBank/DDBJ whole genome shotgun (WGS) entry which is preliminary data.</text>
</comment>
<dbReference type="EMBL" id="CAJNOH010003691">
    <property type="protein sequence ID" value="CAF1345569.1"/>
    <property type="molecule type" value="Genomic_DNA"/>
</dbReference>
<dbReference type="EMBL" id="CAJNOL010005047">
    <property type="protein sequence ID" value="CAF1599080.1"/>
    <property type="molecule type" value="Genomic_DNA"/>
</dbReference>
<evidence type="ECO:0000313" key="1">
    <source>
        <dbReference type="EMBL" id="CAF1345569.1"/>
    </source>
</evidence>
<evidence type="ECO:0000313" key="3">
    <source>
        <dbReference type="Proteomes" id="UP000663854"/>
    </source>
</evidence>
<dbReference type="Proteomes" id="UP000663870">
    <property type="component" value="Unassembled WGS sequence"/>
</dbReference>
<organism evidence="1 3">
    <name type="scientific">Rotaria sordida</name>
    <dbReference type="NCBI Taxonomy" id="392033"/>
    <lineage>
        <taxon>Eukaryota</taxon>
        <taxon>Metazoa</taxon>
        <taxon>Spiralia</taxon>
        <taxon>Gnathifera</taxon>
        <taxon>Rotifera</taxon>
        <taxon>Eurotatoria</taxon>
        <taxon>Bdelloidea</taxon>
        <taxon>Philodinida</taxon>
        <taxon>Philodinidae</taxon>
        <taxon>Rotaria</taxon>
    </lineage>
</organism>
<accession>A0A815H0Y0</accession>
<evidence type="ECO:0000313" key="4">
    <source>
        <dbReference type="Proteomes" id="UP000663870"/>
    </source>
</evidence>
<protein>
    <submittedName>
        <fullName evidence="1">Uncharacterized protein</fullName>
    </submittedName>
</protein>
<evidence type="ECO:0000313" key="2">
    <source>
        <dbReference type="EMBL" id="CAF1599080.1"/>
    </source>
</evidence>